<comment type="caution">
    <text evidence="4">The sequence shown here is derived from an EMBL/GenBank/DDBJ whole genome shotgun (WGS) entry which is preliminary data.</text>
</comment>
<dbReference type="PANTHER" id="PTHR32444">
    <property type="entry name" value="BULB-TYPE LECTIN DOMAIN-CONTAINING PROTEIN"/>
    <property type="match status" value="1"/>
</dbReference>
<dbReference type="Pfam" id="PF00954">
    <property type="entry name" value="S_locus_glycop"/>
    <property type="match status" value="1"/>
</dbReference>
<keyword evidence="5" id="KW-1185">Reference proteome</keyword>
<dbReference type="AlphaFoldDB" id="A0AA38C9R8"/>
<dbReference type="PANTHER" id="PTHR32444:SF247">
    <property type="entry name" value="OS01G0958200 PROTEIN"/>
    <property type="match status" value="1"/>
</dbReference>
<keyword evidence="2" id="KW-1015">Disulfide bond</keyword>
<sequence>AYDSSEVVWESFSNPGDTWLPSMKMWKGMKLTSWKSSVDPAPGLFSLGMNPSPRKTEFLMLYNNSVPYWSSGEWAGDHFTNLPEMTTTKWYDLPFVKISPSRMHFTYVVQPIIQMKKPVVALHKSGETRNYFWIHDSNWSLMWSEPRDQCHVYGVCGSYGSCNNNNIQFCSCLEGFSVENLQSYTTSNIKEINRILK</sequence>
<feature type="non-terminal residue" evidence="4">
    <location>
        <position position="1"/>
    </location>
</feature>
<dbReference type="InterPro" id="IPR036426">
    <property type="entry name" value="Bulb-type_lectin_dom_sf"/>
</dbReference>
<dbReference type="OMA" id="EYTYGVE"/>
<dbReference type="EMBL" id="JAHRHJ020002224">
    <property type="protein sequence ID" value="KAH9292837.1"/>
    <property type="molecule type" value="Genomic_DNA"/>
</dbReference>
<evidence type="ECO:0000313" key="4">
    <source>
        <dbReference type="EMBL" id="KAH9292837.1"/>
    </source>
</evidence>
<reference evidence="4 5" key="1">
    <citation type="journal article" date="2021" name="Nat. Plants">
        <title>The Taxus genome provides insights into paclitaxel biosynthesis.</title>
        <authorList>
            <person name="Xiong X."/>
            <person name="Gou J."/>
            <person name="Liao Q."/>
            <person name="Li Y."/>
            <person name="Zhou Q."/>
            <person name="Bi G."/>
            <person name="Li C."/>
            <person name="Du R."/>
            <person name="Wang X."/>
            <person name="Sun T."/>
            <person name="Guo L."/>
            <person name="Liang H."/>
            <person name="Lu P."/>
            <person name="Wu Y."/>
            <person name="Zhang Z."/>
            <person name="Ro D.K."/>
            <person name="Shang Y."/>
            <person name="Huang S."/>
            <person name="Yan J."/>
        </authorList>
    </citation>
    <scope>NUCLEOTIDE SEQUENCE [LARGE SCALE GENOMIC DNA]</scope>
    <source>
        <strain evidence="4">Ta-2019</strain>
    </source>
</reference>
<protein>
    <recommendedName>
        <fullName evidence="3">S-locus glycoprotein domain-containing protein</fullName>
    </recommendedName>
</protein>
<evidence type="ECO:0000313" key="5">
    <source>
        <dbReference type="Proteomes" id="UP000824469"/>
    </source>
</evidence>
<dbReference type="GO" id="GO:0048544">
    <property type="term" value="P:recognition of pollen"/>
    <property type="evidence" value="ECO:0007669"/>
    <property type="project" value="InterPro"/>
</dbReference>
<gene>
    <name evidence="4" type="ORF">KI387_041977</name>
</gene>
<organism evidence="4 5">
    <name type="scientific">Taxus chinensis</name>
    <name type="common">Chinese yew</name>
    <name type="synonym">Taxus wallichiana var. chinensis</name>
    <dbReference type="NCBI Taxonomy" id="29808"/>
    <lineage>
        <taxon>Eukaryota</taxon>
        <taxon>Viridiplantae</taxon>
        <taxon>Streptophyta</taxon>
        <taxon>Embryophyta</taxon>
        <taxon>Tracheophyta</taxon>
        <taxon>Spermatophyta</taxon>
        <taxon>Pinopsida</taxon>
        <taxon>Pinidae</taxon>
        <taxon>Conifers II</taxon>
        <taxon>Cupressales</taxon>
        <taxon>Taxaceae</taxon>
        <taxon>Taxus</taxon>
    </lineage>
</organism>
<evidence type="ECO:0000256" key="1">
    <source>
        <dbReference type="ARBA" id="ARBA00022729"/>
    </source>
</evidence>
<evidence type="ECO:0000259" key="3">
    <source>
        <dbReference type="Pfam" id="PF00954"/>
    </source>
</evidence>
<dbReference type="SUPFAM" id="SSF51110">
    <property type="entry name" value="alpha-D-mannose-specific plant lectins"/>
    <property type="match status" value="1"/>
</dbReference>
<feature type="domain" description="S-locus glycoprotein" evidence="3">
    <location>
        <begin position="69"/>
        <end position="178"/>
    </location>
</feature>
<dbReference type="Proteomes" id="UP000824469">
    <property type="component" value="Unassembled WGS sequence"/>
</dbReference>
<dbReference type="InterPro" id="IPR000858">
    <property type="entry name" value="S_locus_glycoprot_dom"/>
</dbReference>
<accession>A0AA38C9R8</accession>
<evidence type="ECO:0000256" key="2">
    <source>
        <dbReference type="ARBA" id="ARBA00023157"/>
    </source>
</evidence>
<keyword evidence="1" id="KW-0732">Signal</keyword>
<proteinExistence type="predicted"/>
<name>A0AA38C9R8_TAXCH</name>